<dbReference type="AlphaFoldDB" id="A0A402CR63"/>
<dbReference type="Gene3D" id="3.10.180.10">
    <property type="entry name" value="2,3-Dihydroxybiphenyl 1,2-Dioxygenase, domain 1"/>
    <property type="match status" value="1"/>
</dbReference>
<dbReference type="RefSeq" id="WP_119319891.1">
    <property type="nucleotide sequence ID" value="NZ_AP025739.1"/>
</dbReference>
<organism evidence="1 2">
    <name type="scientific">Capsulimonas corticalis</name>
    <dbReference type="NCBI Taxonomy" id="2219043"/>
    <lineage>
        <taxon>Bacteria</taxon>
        <taxon>Bacillati</taxon>
        <taxon>Armatimonadota</taxon>
        <taxon>Armatimonadia</taxon>
        <taxon>Capsulimonadales</taxon>
        <taxon>Capsulimonadaceae</taxon>
        <taxon>Capsulimonas</taxon>
    </lineage>
</organism>
<dbReference type="KEGG" id="ccot:CCAX7_65890"/>
<dbReference type="SUPFAM" id="SSF54593">
    <property type="entry name" value="Glyoxalase/Bleomycin resistance protein/Dihydroxybiphenyl dioxygenase"/>
    <property type="match status" value="1"/>
</dbReference>
<name>A0A402CR63_9BACT</name>
<dbReference type="Proteomes" id="UP000287394">
    <property type="component" value="Chromosome"/>
</dbReference>
<dbReference type="PANTHER" id="PTHR33990">
    <property type="entry name" value="PROTEIN YJDN-RELATED"/>
    <property type="match status" value="1"/>
</dbReference>
<dbReference type="InterPro" id="IPR028973">
    <property type="entry name" value="PhnB-like"/>
</dbReference>
<dbReference type="CDD" id="cd06588">
    <property type="entry name" value="PhnB_like"/>
    <property type="match status" value="1"/>
</dbReference>
<gene>
    <name evidence="1" type="ORF">CCAX7_65890</name>
</gene>
<evidence type="ECO:0000313" key="2">
    <source>
        <dbReference type="Proteomes" id="UP000287394"/>
    </source>
</evidence>
<dbReference type="EMBL" id="AP025739">
    <property type="protein sequence ID" value="BDI34538.1"/>
    <property type="molecule type" value="Genomic_DNA"/>
</dbReference>
<dbReference type="PANTHER" id="PTHR33990:SF1">
    <property type="entry name" value="PROTEIN YJDN"/>
    <property type="match status" value="1"/>
</dbReference>
<sequence length="137" mass="15067">MTLINGYIHFKGNTREAMAFYQECFGGDLEIQTIAGSPIEEHMPPEARQGVLHSALTNGGVLLMASDMVLDGLVTGNNMSLMVTCESEEEIDRLFAKLSEGGSIMCPLGDSFWGSKFGHLTDKFEIRWGLNYEKAAK</sequence>
<keyword evidence="2" id="KW-1185">Reference proteome</keyword>
<proteinExistence type="predicted"/>
<reference evidence="1 2" key="1">
    <citation type="journal article" date="2019" name="Int. J. Syst. Evol. Microbiol.">
        <title>Capsulimonas corticalis gen. nov., sp. nov., an aerobic capsulated bacterium, of a novel bacterial order, Capsulimonadales ord. nov., of the class Armatimonadia of the phylum Armatimonadetes.</title>
        <authorList>
            <person name="Li J."/>
            <person name="Kudo C."/>
            <person name="Tonouchi A."/>
        </authorList>
    </citation>
    <scope>NUCLEOTIDE SEQUENCE [LARGE SCALE GENOMIC DNA]</scope>
    <source>
        <strain evidence="1 2">AX-7</strain>
    </source>
</reference>
<dbReference type="Pfam" id="PF06983">
    <property type="entry name" value="3-dmu-9_3-mt"/>
    <property type="match status" value="1"/>
</dbReference>
<evidence type="ECO:0000313" key="1">
    <source>
        <dbReference type="EMBL" id="BDI34538.1"/>
    </source>
</evidence>
<dbReference type="OrthoDB" id="9795306at2"/>
<dbReference type="InterPro" id="IPR029068">
    <property type="entry name" value="Glyas_Bleomycin-R_OHBP_Dase"/>
</dbReference>
<protein>
    <submittedName>
        <fullName evidence="1">VOC family protein</fullName>
    </submittedName>
</protein>
<accession>A0A402CR63</accession>